<dbReference type="PANTHER" id="PTHR15048:SF0">
    <property type="entry name" value="STARCH-BINDING DOMAIN-CONTAINING PROTEIN 1"/>
    <property type="match status" value="1"/>
</dbReference>
<dbReference type="EMBL" id="VOIH02000002">
    <property type="protein sequence ID" value="KAF3454230.1"/>
    <property type="molecule type" value="Genomic_DNA"/>
</dbReference>
<keyword evidence="3" id="KW-1185">Reference proteome</keyword>
<dbReference type="GO" id="GO:0016020">
    <property type="term" value="C:membrane"/>
    <property type="evidence" value="ECO:0007669"/>
    <property type="project" value="TreeGrafter"/>
</dbReference>
<name>A0A8K0HM89_9ROSA</name>
<protein>
    <recommendedName>
        <fullName evidence="1">CBM20 domain-containing protein</fullName>
    </recommendedName>
</protein>
<comment type="caution">
    <text evidence="2">The sequence shown here is derived from an EMBL/GenBank/DDBJ whole genome shotgun (WGS) entry which is preliminary data.</text>
</comment>
<proteinExistence type="predicted"/>
<accession>A0A8K0HM89</accession>
<organism evidence="2 3">
    <name type="scientific">Rhamnella rubrinervis</name>
    <dbReference type="NCBI Taxonomy" id="2594499"/>
    <lineage>
        <taxon>Eukaryota</taxon>
        <taxon>Viridiplantae</taxon>
        <taxon>Streptophyta</taxon>
        <taxon>Embryophyta</taxon>
        <taxon>Tracheophyta</taxon>
        <taxon>Spermatophyta</taxon>
        <taxon>Magnoliopsida</taxon>
        <taxon>eudicotyledons</taxon>
        <taxon>Gunneridae</taxon>
        <taxon>Pentapetalae</taxon>
        <taxon>rosids</taxon>
        <taxon>fabids</taxon>
        <taxon>Rosales</taxon>
        <taxon>Rhamnaceae</taxon>
        <taxon>rhamnoid group</taxon>
        <taxon>Rhamneae</taxon>
        <taxon>Rhamnella</taxon>
    </lineage>
</organism>
<dbReference type="InterPro" id="IPR013784">
    <property type="entry name" value="Carb-bd-like_fold"/>
</dbReference>
<reference evidence="2" key="1">
    <citation type="submission" date="2020-03" db="EMBL/GenBank/DDBJ databases">
        <title>A high-quality chromosome-level genome assembly of a woody plant with both climbing and erect habits, Rhamnella rubrinervis.</title>
        <authorList>
            <person name="Lu Z."/>
            <person name="Yang Y."/>
            <person name="Zhu X."/>
            <person name="Sun Y."/>
        </authorList>
    </citation>
    <scope>NUCLEOTIDE SEQUENCE</scope>
    <source>
        <strain evidence="2">BYM</strain>
        <tissue evidence="2">Leaf</tissue>
    </source>
</reference>
<dbReference type="GO" id="GO:2001070">
    <property type="term" value="F:starch binding"/>
    <property type="evidence" value="ECO:0007669"/>
    <property type="project" value="InterPro"/>
</dbReference>
<dbReference type="Pfam" id="PF00686">
    <property type="entry name" value="CBM_20"/>
    <property type="match status" value="1"/>
</dbReference>
<dbReference type="Gene3D" id="2.60.40.10">
    <property type="entry name" value="Immunoglobulins"/>
    <property type="match status" value="1"/>
</dbReference>
<sequence>MEASARSFTSIHAQTNTLSSSTTLLGRSDICLRLLISNVHFHRTVSDLRHKGLQLVASFQTKVSTGLEAAGISIHPTKPAETVRTKFRLHKECKFGEHFLLVGNEGVIGMWNPSKAIPLNWSHGNIWTVELYMPIELPIQFKFILKQSSGDIVWQPGPDRIFRAWKTNKTIMVSEDWGNALLQKITEVQADNLDAELLVTHDRQPTVVENVNLLRDKIIMNAKRVARFSEPTIRSNDEFIVRQKTTYPTEGSLTSTRMGISIADYSDYKKEAAINKKKSTTLKSKVRVSKEDEDMGIHEEGYVLVPGLKQIVPSDVK</sequence>
<gene>
    <name evidence="2" type="ORF">FNV43_RR04677</name>
</gene>
<dbReference type="Proteomes" id="UP000796880">
    <property type="component" value="Unassembled WGS sequence"/>
</dbReference>
<feature type="domain" description="CBM20" evidence="1">
    <location>
        <begin position="77"/>
        <end position="179"/>
    </location>
</feature>
<dbReference type="InterPro" id="IPR002044">
    <property type="entry name" value="CBM20"/>
</dbReference>
<dbReference type="PANTHER" id="PTHR15048">
    <property type="entry name" value="STARCH-BINDING DOMAIN-CONTAINING PROTEIN 1"/>
    <property type="match status" value="1"/>
</dbReference>
<dbReference type="SMART" id="SM01065">
    <property type="entry name" value="CBM_2"/>
    <property type="match status" value="1"/>
</dbReference>
<dbReference type="SUPFAM" id="SSF49452">
    <property type="entry name" value="Starch-binding domain-like"/>
    <property type="match status" value="1"/>
</dbReference>
<dbReference type="InterPro" id="IPR013783">
    <property type="entry name" value="Ig-like_fold"/>
</dbReference>
<dbReference type="AlphaFoldDB" id="A0A8K0HM89"/>
<evidence type="ECO:0000259" key="1">
    <source>
        <dbReference type="PROSITE" id="PS51166"/>
    </source>
</evidence>
<evidence type="ECO:0000313" key="3">
    <source>
        <dbReference type="Proteomes" id="UP000796880"/>
    </source>
</evidence>
<evidence type="ECO:0000313" key="2">
    <source>
        <dbReference type="EMBL" id="KAF3454230.1"/>
    </source>
</evidence>
<dbReference type="PROSITE" id="PS51166">
    <property type="entry name" value="CBM20"/>
    <property type="match status" value="1"/>
</dbReference>
<dbReference type="OrthoDB" id="550577at2759"/>
<dbReference type="CDD" id="cd05467">
    <property type="entry name" value="CBM20"/>
    <property type="match status" value="1"/>
</dbReference>